<protein>
    <recommendedName>
        <fullName evidence="6">7,8-dihydroneopterin aldolase</fullName>
        <ecNumber evidence="6">4.1.2.25</ecNumber>
    </recommendedName>
</protein>
<dbReference type="InterPro" id="IPR006156">
    <property type="entry name" value="Dihydroneopterin_aldolase"/>
</dbReference>
<comment type="function">
    <text evidence="6">Catalyzes the conversion of 7,8-dihydroneopterin to 6-hydroxymethyl-7,8-dihydropterin.</text>
</comment>
<gene>
    <name evidence="8" type="primary">folB</name>
    <name evidence="8" type="ORF">E6K79_04530</name>
</gene>
<dbReference type="EC" id="4.1.2.25" evidence="6"/>
<proteinExistence type="inferred from homology"/>
<name>A0A538TPP8_UNCEI</name>
<reference evidence="8 9" key="1">
    <citation type="journal article" date="2019" name="Nat. Microbiol.">
        <title>Mediterranean grassland soil C-N compound turnover is dependent on rainfall and depth, and is mediated by genomically divergent microorganisms.</title>
        <authorList>
            <person name="Diamond S."/>
            <person name="Andeer P.F."/>
            <person name="Li Z."/>
            <person name="Crits-Christoph A."/>
            <person name="Burstein D."/>
            <person name="Anantharaman K."/>
            <person name="Lane K.R."/>
            <person name="Thomas B.C."/>
            <person name="Pan C."/>
            <person name="Northen T.R."/>
            <person name="Banfield J.F."/>
        </authorList>
    </citation>
    <scope>NUCLEOTIDE SEQUENCE [LARGE SCALE GENOMIC DNA]</scope>
    <source>
        <strain evidence="8">WS_9</strain>
    </source>
</reference>
<feature type="domain" description="Dihydroneopterin aldolase/epimerase" evidence="7">
    <location>
        <begin position="41"/>
        <end position="153"/>
    </location>
</feature>
<dbReference type="PANTHER" id="PTHR42844:SF1">
    <property type="entry name" value="DIHYDRONEOPTERIN ALDOLASE 1-RELATED"/>
    <property type="match status" value="1"/>
</dbReference>
<dbReference type="NCBIfam" id="TIGR00526">
    <property type="entry name" value="folB_dom"/>
    <property type="match status" value="1"/>
</dbReference>
<comment type="pathway">
    <text evidence="2 6">Cofactor biosynthesis; tetrahydrofolate biosynthesis; 2-amino-4-hydroxy-6-hydroxymethyl-7,8-dihydropteridine diphosphate from 7,8-dihydroneopterin triphosphate: step 3/4.</text>
</comment>
<dbReference type="Proteomes" id="UP000317691">
    <property type="component" value="Unassembled WGS sequence"/>
</dbReference>
<dbReference type="InterPro" id="IPR043133">
    <property type="entry name" value="GTP-CH-I_C/QueF"/>
</dbReference>
<dbReference type="Gene3D" id="3.30.1130.10">
    <property type="match status" value="1"/>
</dbReference>
<dbReference type="AlphaFoldDB" id="A0A538TPP8"/>
<evidence type="ECO:0000256" key="3">
    <source>
        <dbReference type="ARBA" id="ARBA00005708"/>
    </source>
</evidence>
<dbReference type="UniPathway" id="UPA00077">
    <property type="reaction ID" value="UER00154"/>
</dbReference>
<evidence type="ECO:0000256" key="2">
    <source>
        <dbReference type="ARBA" id="ARBA00005013"/>
    </source>
</evidence>
<dbReference type="GO" id="GO:0005737">
    <property type="term" value="C:cytoplasm"/>
    <property type="evidence" value="ECO:0007669"/>
    <property type="project" value="TreeGrafter"/>
</dbReference>
<dbReference type="GO" id="GO:0046656">
    <property type="term" value="P:folic acid biosynthetic process"/>
    <property type="evidence" value="ECO:0007669"/>
    <property type="project" value="UniProtKB-UniRule"/>
</dbReference>
<dbReference type="SUPFAM" id="SSF55620">
    <property type="entry name" value="Tetrahydrobiopterin biosynthesis enzymes-like"/>
    <property type="match status" value="1"/>
</dbReference>
<keyword evidence="5 6" id="KW-0456">Lyase</keyword>
<organism evidence="8 9">
    <name type="scientific">Eiseniibacteriota bacterium</name>
    <dbReference type="NCBI Taxonomy" id="2212470"/>
    <lineage>
        <taxon>Bacteria</taxon>
        <taxon>Candidatus Eiseniibacteriota</taxon>
    </lineage>
</organism>
<dbReference type="SMART" id="SM00905">
    <property type="entry name" value="FolB"/>
    <property type="match status" value="1"/>
</dbReference>
<dbReference type="EMBL" id="VBOZ01000012">
    <property type="protein sequence ID" value="TMQ65601.1"/>
    <property type="molecule type" value="Genomic_DNA"/>
</dbReference>
<keyword evidence="4 6" id="KW-0289">Folate biosynthesis</keyword>
<evidence type="ECO:0000256" key="6">
    <source>
        <dbReference type="RuleBase" id="RU362079"/>
    </source>
</evidence>
<evidence type="ECO:0000256" key="1">
    <source>
        <dbReference type="ARBA" id="ARBA00001353"/>
    </source>
</evidence>
<comment type="similarity">
    <text evidence="3 6">Belongs to the DHNA family.</text>
</comment>
<dbReference type="NCBIfam" id="TIGR00525">
    <property type="entry name" value="folB"/>
    <property type="match status" value="1"/>
</dbReference>
<sequence length="156" mass="17598">MPPRRRPRAKAGRVVRAAPTARTARAVRAARVAGRAAYDWLRLMGVQAYGHLGVTSKERDLGQRVEVDIEIAYEASARRRPDSLESFVDYEDLGKLVRARIEMSRCKLIETLAEEVALALLKEFQTPRVRVRLRKLHIPVAGFSGIPEVEIERARA</sequence>
<evidence type="ECO:0000259" key="7">
    <source>
        <dbReference type="SMART" id="SM00905"/>
    </source>
</evidence>
<dbReference type="GO" id="GO:0004150">
    <property type="term" value="F:dihydroneopterin aldolase activity"/>
    <property type="evidence" value="ECO:0007669"/>
    <property type="project" value="UniProtKB-UniRule"/>
</dbReference>
<evidence type="ECO:0000256" key="5">
    <source>
        <dbReference type="ARBA" id="ARBA00023239"/>
    </source>
</evidence>
<dbReference type="Pfam" id="PF02152">
    <property type="entry name" value="FolB"/>
    <property type="match status" value="1"/>
</dbReference>
<dbReference type="PANTHER" id="PTHR42844">
    <property type="entry name" value="DIHYDRONEOPTERIN ALDOLASE 1-RELATED"/>
    <property type="match status" value="1"/>
</dbReference>
<dbReference type="GO" id="GO:0046654">
    <property type="term" value="P:tetrahydrofolate biosynthetic process"/>
    <property type="evidence" value="ECO:0007669"/>
    <property type="project" value="UniProtKB-UniRule"/>
</dbReference>
<comment type="catalytic activity">
    <reaction evidence="1 6">
        <text>7,8-dihydroneopterin = 6-hydroxymethyl-7,8-dihydropterin + glycolaldehyde</text>
        <dbReference type="Rhea" id="RHEA:10540"/>
        <dbReference type="ChEBI" id="CHEBI:17001"/>
        <dbReference type="ChEBI" id="CHEBI:17071"/>
        <dbReference type="ChEBI" id="CHEBI:44841"/>
        <dbReference type="EC" id="4.1.2.25"/>
    </reaction>
</comment>
<accession>A0A538TPP8</accession>
<comment type="caution">
    <text evidence="8">The sequence shown here is derived from an EMBL/GenBank/DDBJ whole genome shotgun (WGS) entry which is preliminary data.</text>
</comment>
<evidence type="ECO:0000313" key="8">
    <source>
        <dbReference type="EMBL" id="TMQ65601.1"/>
    </source>
</evidence>
<evidence type="ECO:0000313" key="9">
    <source>
        <dbReference type="Proteomes" id="UP000317691"/>
    </source>
</evidence>
<dbReference type="InterPro" id="IPR006157">
    <property type="entry name" value="FolB_dom"/>
</dbReference>
<evidence type="ECO:0000256" key="4">
    <source>
        <dbReference type="ARBA" id="ARBA00022909"/>
    </source>
</evidence>